<keyword evidence="2" id="KW-1185">Reference proteome</keyword>
<name>A0ACC3SPT5_9PEZI</name>
<proteinExistence type="predicted"/>
<dbReference type="Proteomes" id="UP001320706">
    <property type="component" value="Unassembled WGS sequence"/>
</dbReference>
<accession>A0ACC3SPT5</accession>
<reference evidence="1" key="1">
    <citation type="submission" date="2024-02" db="EMBL/GenBank/DDBJ databases">
        <title>Metagenome Assembled Genome of Zalaria obscura JY119.</title>
        <authorList>
            <person name="Vighnesh L."/>
            <person name="Jagadeeshwari U."/>
            <person name="Venkata Ramana C."/>
            <person name="Sasikala C."/>
        </authorList>
    </citation>
    <scope>NUCLEOTIDE SEQUENCE</scope>
    <source>
        <strain evidence="1">JY119</strain>
    </source>
</reference>
<organism evidence="1 2">
    <name type="scientific">Zalaria obscura</name>
    <dbReference type="NCBI Taxonomy" id="2024903"/>
    <lineage>
        <taxon>Eukaryota</taxon>
        <taxon>Fungi</taxon>
        <taxon>Dikarya</taxon>
        <taxon>Ascomycota</taxon>
        <taxon>Pezizomycotina</taxon>
        <taxon>Dothideomycetes</taxon>
        <taxon>Dothideomycetidae</taxon>
        <taxon>Dothideales</taxon>
        <taxon>Zalariaceae</taxon>
        <taxon>Zalaria</taxon>
    </lineage>
</organism>
<sequence>MLLPQAKSSPSLVVPPSKCIHTGIGTAASDGVVGISCIRSRQLGSEKGRRDMESIDTQKTHKTSSCSNLL</sequence>
<dbReference type="EMBL" id="JAMKPW020000002">
    <property type="protein sequence ID" value="KAK8220115.1"/>
    <property type="molecule type" value="Genomic_DNA"/>
</dbReference>
<protein>
    <submittedName>
        <fullName evidence="1">Uncharacterized protein</fullName>
    </submittedName>
</protein>
<comment type="caution">
    <text evidence="1">The sequence shown here is derived from an EMBL/GenBank/DDBJ whole genome shotgun (WGS) entry which is preliminary data.</text>
</comment>
<evidence type="ECO:0000313" key="2">
    <source>
        <dbReference type="Proteomes" id="UP001320706"/>
    </source>
</evidence>
<evidence type="ECO:0000313" key="1">
    <source>
        <dbReference type="EMBL" id="KAK8220115.1"/>
    </source>
</evidence>
<gene>
    <name evidence="1" type="ORF">M8818_000531</name>
</gene>